<evidence type="ECO:0000259" key="1">
    <source>
        <dbReference type="Pfam" id="PF02492"/>
    </source>
</evidence>
<organism evidence="2 3">
    <name type="scientific">Clostridium isatidis</name>
    <dbReference type="NCBI Taxonomy" id="182773"/>
    <lineage>
        <taxon>Bacteria</taxon>
        <taxon>Bacillati</taxon>
        <taxon>Bacillota</taxon>
        <taxon>Clostridia</taxon>
        <taxon>Eubacteriales</taxon>
        <taxon>Clostridiaceae</taxon>
        <taxon>Clostridium</taxon>
    </lineage>
</organism>
<dbReference type="AlphaFoldDB" id="A0A343JC07"/>
<name>A0A343JC07_9CLOT</name>
<dbReference type="Gene3D" id="3.40.50.300">
    <property type="entry name" value="P-loop containing nucleotide triphosphate hydrolases"/>
    <property type="match status" value="1"/>
</dbReference>
<dbReference type="GO" id="GO:0005737">
    <property type="term" value="C:cytoplasm"/>
    <property type="evidence" value="ECO:0007669"/>
    <property type="project" value="TreeGrafter"/>
</dbReference>
<accession>A0A343JC07</accession>
<protein>
    <submittedName>
        <fullName evidence="2">Cobalamin biosynthesis protein P47K</fullName>
    </submittedName>
</protein>
<dbReference type="EMBL" id="CP016786">
    <property type="protein sequence ID" value="ASW43065.1"/>
    <property type="molecule type" value="Genomic_DNA"/>
</dbReference>
<dbReference type="PANTHER" id="PTHR13748:SF62">
    <property type="entry name" value="COBW DOMAIN-CONTAINING PROTEIN"/>
    <property type="match status" value="1"/>
</dbReference>
<dbReference type="KEGG" id="cia:BEN51_06110"/>
<dbReference type="SUPFAM" id="SSF52540">
    <property type="entry name" value="P-loop containing nucleoside triphosphate hydrolases"/>
    <property type="match status" value="1"/>
</dbReference>
<evidence type="ECO:0000313" key="3">
    <source>
        <dbReference type="Proteomes" id="UP000264883"/>
    </source>
</evidence>
<dbReference type="RefSeq" id="WP_119865204.1">
    <property type="nucleotide sequence ID" value="NZ_CP016786.1"/>
</dbReference>
<dbReference type="InterPro" id="IPR003495">
    <property type="entry name" value="CobW/HypB/UreG_nucleotide-bd"/>
</dbReference>
<dbReference type="Pfam" id="PF02492">
    <property type="entry name" value="cobW"/>
    <property type="match status" value="1"/>
</dbReference>
<dbReference type="InterPro" id="IPR027417">
    <property type="entry name" value="P-loop_NTPase"/>
</dbReference>
<dbReference type="Proteomes" id="UP000264883">
    <property type="component" value="Chromosome"/>
</dbReference>
<reference evidence="2 3" key="1">
    <citation type="submission" date="2016-08" db="EMBL/GenBank/DDBJ databases">
        <title>Complete Genome Sequence Of The Indigo Reducing Clostridium isatidis DSM15098.</title>
        <authorList>
            <person name="Little G.T."/>
            <person name="Minton N.P."/>
        </authorList>
    </citation>
    <scope>NUCLEOTIDE SEQUENCE [LARGE SCALE GENOMIC DNA]</scope>
    <source>
        <strain evidence="2 3">DSM 15098</strain>
    </source>
</reference>
<proteinExistence type="predicted"/>
<gene>
    <name evidence="2" type="ORF">BEN51_06110</name>
</gene>
<keyword evidence="3" id="KW-1185">Reference proteome</keyword>
<evidence type="ECO:0000313" key="2">
    <source>
        <dbReference type="EMBL" id="ASW43065.1"/>
    </source>
</evidence>
<dbReference type="OrthoDB" id="9808822at2"/>
<dbReference type="InterPro" id="IPR051316">
    <property type="entry name" value="Zinc-reg_GTPase_activator"/>
</dbReference>
<feature type="domain" description="CobW/HypB/UreG nucleotide-binding" evidence="1">
    <location>
        <begin position="8"/>
        <end position="179"/>
    </location>
</feature>
<dbReference type="PANTHER" id="PTHR13748">
    <property type="entry name" value="COBW-RELATED"/>
    <property type="match status" value="1"/>
</dbReference>
<sequence>MKVKADIYSGFLGAGKTFLMKKLINEGVYENNIVIIENEFGEVSIDGEILKEANIEVKEINSGCICCEVTGDFKEGILEVINKYNPSRILIEPSGVAKLTDILKIFKDQRISEEIKVENVITVIDPEKFNIYIENFKAFYEDQIRNAKKIVLSRTQKIDQRELNEVIEKIKKINSRAVILSEPWNNLKGEELLENNPIKKFIIKESKFSKGVFNIHNPSDKKANEVFETVAIYPKSELSKNELISKFNFISKSKGYGDILRAKGIVKLIDGTSGQFDFVKDEFVIREITGNDKNVISIIGLKLNKEELGKLFK</sequence>